<organism evidence="1 2">
    <name type="scientific">Sorghum bicolor</name>
    <name type="common">Sorghum</name>
    <name type="synonym">Sorghum vulgare</name>
    <dbReference type="NCBI Taxonomy" id="4558"/>
    <lineage>
        <taxon>Eukaryota</taxon>
        <taxon>Viridiplantae</taxon>
        <taxon>Streptophyta</taxon>
        <taxon>Embryophyta</taxon>
        <taxon>Tracheophyta</taxon>
        <taxon>Spermatophyta</taxon>
        <taxon>Magnoliopsida</taxon>
        <taxon>Liliopsida</taxon>
        <taxon>Poales</taxon>
        <taxon>Poaceae</taxon>
        <taxon>PACMAD clade</taxon>
        <taxon>Panicoideae</taxon>
        <taxon>Andropogonodae</taxon>
        <taxon>Andropogoneae</taxon>
        <taxon>Sorghinae</taxon>
        <taxon>Sorghum</taxon>
    </lineage>
</organism>
<sequence>MIITSLTICTGTTHAAKYHPPHPLKWGTFFNSACPTLPTATGLTAMKRPWSLQLVLPPWRSCPAAHVMGGTVHVPSFPKAPAKHARICPLSTAAATVHWLALPHSSYCTMHGKAGPKSQV</sequence>
<dbReference type="Proteomes" id="UP000000768">
    <property type="component" value="Chromosome 7"/>
</dbReference>
<gene>
    <name evidence="1" type="ORF">SORBI_3007G023500</name>
</gene>
<dbReference type="Gramene" id="KXG24307">
    <property type="protein sequence ID" value="KXG24307"/>
    <property type="gene ID" value="SORBI_3007G023500"/>
</dbReference>
<protein>
    <submittedName>
        <fullName evidence="1">Uncharacterized protein</fullName>
    </submittedName>
</protein>
<dbReference type="EMBL" id="CM000766">
    <property type="protein sequence ID" value="KXG24307.1"/>
    <property type="molecule type" value="Genomic_DNA"/>
</dbReference>
<evidence type="ECO:0000313" key="1">
    <source>
        <dbReference type="EMBL" id="KXG24307.1"/>
    </source>
</evidence>
<evidence type="ECO:0000313" key="2">
    <source>
        <dbReference type="Proteomes" id="UP000000768"/>
    </source>
</evidence>
<accession>A0A1B6PFB0</accession>
<keyword evidence="2" id="KW-1185">Reference proteome</keyword>
<dbReference type="AlphaFoldDB" id="A0A1B6PFB0"/>
<reference evidence="2" key="2">
    <citation type="journal article" date="2018" name="Plant J.">
        <title>The Sorghum bicolor reference genome: improved assembly, gene annotations, a transcriptome atlas, and signatures of genome organization.</title>
        <authorList>
            <person name="McCormick R.F."/>
            <person name="Truong S.K."/>
            <person name="Sreedasyam A."/>
            <person name="Jenkins J."/>
            <person name="Shu S."/>
            <person name="Sims D."/>
            <person name="Kennedy M."/>
            <person name="Amirebrahimi M."/>
            <person name="Weers B.D."/>
            <person name="McKinley B."/>
            <person name="Mattison A."/>
            <person name="Morishige D.T."/>
            <person name="Grimwood J."/>
            <person name="Schmutz J."/>
            <person name="Mullet J.E."/>
        </authorList>
    </citation>
    <scope>NUCLEOTIDE SEQUENCE [LARGE SCALE GENOMIC DNA]</scope>
    <source>
        <strain evidence="2">cv. BTx623</strain>
    </source>
</reference>
<reference evidence="1 2" key="1">
    <citation type="journal article" date="2009" name="Nature">
        <title>The Sorghum bicolor genome and the diversification of grasses.</title>
        <authorList>
            <person name="Paterson A.H."/>
            <person name="Bowers J.E."/>
            <person name="Bruggmann R."/>
            <person name="Dubchak I."/>
            <person name="Grimwood J."/>
            <person name="Gundlach H."/>
            <person name="Haberer G."/>
            <person name="Hellsten U."/>
            <person name="Mitros T."/>
            <person name="Poliakov A."/>
            <person name="Schmutz J."/>
            <person name="Spannagl M."/>
            <person name="Tang H."/>
            <person name="Wang X."/>
            <person name="Wicker T."/>
            <person name="Bharti A.K."/>
            <person name="Chapman J."/>
            <person name="Feltus F.A."/>
            <person name="Gowik U."/>
            <person name="Grigoriev I.V."/>
            <person name="Lyons E."/>
            <person name="Maher C.A."/>
            <person name="Martis M."/>
            <person name="Narechania A."/>
            <person name="Otillar R.P."/>
            <person name="Penning B.W."/>
            <person name="Salamov A.A."/>
            <person name="Wang Y."/>
            <person name="Zhang L."/>
            <person name="Carpita N.C."/>
            <person name="Freeling M."/>
            <person name="Gingle A.R."/>
            <person name="Hash C.T."/>
            <person name="Keller B."/>
            <person name="Klein P."/>
            <person name="Kresovich S."/>
            <person name="McCann M.C."/>
            <person name="Ming R."/>
            <person name="Peterson D.G."/>
            <person name="Mehboob-ur-Rahman"/>
            <person name="Ware D."/>
            <person name="Westhoff P."/>
            <person name="Mayer K.F."/>
            <person name="Messing J."/>
            <person name="Rokhsar D.S."/>
        </authorList>
    </citation>
    <scope>NUCLEOTIDE SEQUENCE [LARGE SCALE GENOMIC DNA]</scope>
    <source>
        <strain evidence="2">cv. BTx623</strain>
    </source>
</reference>
<name>A0A1B6PFB0_SORBI</name>
<proteinExistence type="predicted"/>
<dbReference type="InParanoid" id="A0A1B6PFB0"/>